<evidence type="ECO:0000313" key="2">
    <source>
        <dbReference type="EMBL" id="SEF51306.1"/>
    </source>
</evidence>
<dbReference type="GO" id="GO:0003824">
    <property type="term" value="F:catalytic activity"/>
    <property type="evidence" value="ECO:0007669"/>
    <property type="project" value="InterPro"/>
</dbReference>
<dbReference type="EMBL" id="FNVA01000001">
    <property type="protein sequence ID" value="SEF51306.1"/>
    <property type="molecule type" value="Genomic_DNA"/>
</dbReference>
<dbReference type="GO" id="GO:0005975">
    <property type="term" value="P:carbohydrate metabolic process"/>
    <property type="evidence" value="ECO:0007669"/>
    <property type="project" value="InterPro"/>
</dbReference>
<gene>
    <name evidence="2" type="ORF">SAMN05421819_0254</name>
</gene>
<organism evidence="2 3">
    <name type="scientific">Bryocella elongata</name>
    <dbReference type="NCBI Taxonomy" id="863522"/>
    <lineage>
        <taxon>Bacteria</taxon>
        <taxon>Pseudomonadati</taxon>
        <taxon>Acidobacteriota</taxon>
        <taxon>Terriglobia</taxon>
        <taxon>Terriglobales</taxon>
        <taxon>Acidobacteriaceae</taxon>
        <taxon>Bryocella</taxon>
    </lineage>
</organism>
<feature type="region of interest" description="Disordered" evidence="1">
    <location>
        <begin position="290"/>
        <end position="323"/>
    </location>
</feature>
<reference evidence="2 3" key="1">
    <citation type="submission" date="2016-10" db="EMBL/GenBank/DDBJ databases">
        <authorList>
            <person name="de Groot N.N."/>
        </authorList>
    </citation>
    <scope>NUCLEOTIDE SEQUENCE [LARGE SCALE GENOMIC DNA]</scope>
    <source>
        <strain evidence="2 3">DSM 22489</strain>
    </source>
</reference>
<accession>A0A1H5SL49</accession>
<dbReference type="Proteomes" id="UP000236728">
    <property type="component" value="Unassembled WGS sequence"/>
</dbReference>
<dbReference type="Gene3D" id="2.70.98.10">
    <property type="match status" value="1"/>
</dbReference>
<keyword evidence="3" id="KW-1185">Reference proteome</keyword>
<protein>
    <submittedName>
        <fullName evidence="2">Galactose mutarotase</fullName>
    </submittedName>
</protein>
<feature type="region of interest" description="Disordered" evidence="1">
    <location>
        <begin position="384"/>
        <end position="403"/>
    </location>
</feature>
<feature type="region of interest" description="Disordered" evidence="1">
    <location>
        <begin position="1"/>
        <end position="24"/>
    </location>
</feature>
<evidence type="ECO:0000256" key="1">
    <source>
        <dbReference type="SAM" id="MobiDB-lite"/>
    </source>
</evidence>
<dbReference type="GO" id="GO:0030246">
    <property type="term" value="F:carbohydrate binding"/>
    <property type="evidence" value="ECO:0007669"/>
    <property type="project" value="InterPro"/>
</dbReference>
<sequence>MNGEAPRPDEQHWESSSPRKHQLSTSGYMTPALIGLVCAGLLVASFERGHGNLHHITEAVVPASAPVSNLPNAPGGQDAIRLTRTASSIGTQAEFLSATLLPGRGLEVLQITASIPGHGEVPLLIAPTLPQALEDWTGTGADAHGALGATSAGAFLLPWAGHLLGNPGVQPGTVQVAWQGRTLTVPSSRDIASQSTEGLVLDRAVEAVKTSVLPDGQALEATLHAADFNGAWPSTIDIQYRVEMTGHTLDMTIKATNTGSRPAPMGIGWKPHLAIPSGDRASATLSIPSTTLSAVDPHSGRPTGKTRPASDTGMDFSSAAGTPLGSRDIDATYTDLLQAGLADGPIASLHDPTFNYTLRIIPLAAAIGRLHVEAPAGKPWIAIEPNTNGDDPTGPQWQTPPDDSGLVTLAPGASMLWKVRLEISTTALPGGTAGGDTKPTP</sequence>
<dbReference type="InterPro" id="IPR011013">
    <property type="entry name" value="Gal_mutarotase_sf_dom"/>
</dbReference>
<feature type="compositionally biased region" description="Basic and acidic residues" evidence="1">
    <location>
        <begin position="1"/>
        <end position="13"/>
    </location>
</feature>
<dbReference type="InterPro" id="IPR014718">
    <property type="entry name" value="GH-type_carb-bd"/>
</dbReference>
<feature type="compositionally biased region" description="Polar residues" evidence="1">
    <location>
        <begin position="385"/>
        <end position="401"/>
    </location>
</feature>
<dbReference type="SUPFAM" id="SSF74650">
    <property type="entry name" value="Galactose mutarotase-like"/>
    <property type="match status" value="1"/>
</dbReference>
<proteinExistence type="predicted"/>
<dbReference type="AlphaFoldDB" id="A0A1H5SL49"/>
<evidence type="ECO:0000313" key="3">
    <source>
        <dbReference type="Proteomes" id="UP000236728"/>
    </source>
</evidence>
<name>A0A1H5SL49_9BACT</name>